<name>A0AAD7DGE0_MYCRO</name>
<feature type="region of interest" description="Disordered" evidence="1">
    <location>
        <begin position="147"/>
        <end position="245"/>
    </location>
</feature>
<keyword evidence="3" id="KW-1185">Reference proteome</keyword>
<organism evidence="2 3">
    <name type="scientific">Mycena rosella</name>
    <name type="common">Pink bonnet</name>
    <name type="synonym">Agaricus rosellus</name>
    <dbReference type="NCBI Taxonomy" id="1033263"/>
    <lineage>
        <taxon>Eukaryota</taxon>
        <taxon>Fungi</taxon>
        <taxon>Dikarya</taxon>
        <taxon>Basidiomycota</taxon>
        <taxon>Agaricomycotina</taxon>
        <taxon>Agaricomycetes</taxon>
        <taxon>Agaricomycetidae</taxon>
        <taxon>Agaricales</taxon>
        <taxon>Marasmiineae</taxon>
        <taxon>Mycenaceae</taxon>
        <taxon>Mycena</taxon>
    </lineage>
</organism>
<reference evidence="2" key="1">
    <citation type="submission" date="2023-03" db="EMBL/GenBank/DDBJ databases">
        <title>Massive genome expansion in bonnet fungi (Mycena s.s.) driven by repeated elements and novel gene families across ecological guilds.</title>
        <authorList>
            <consortium name="Lawrence Berkeley National Laboratory"/>
            <person name="Harder C.B."/>
            <person name="Miyauchi S."/>
            <person name="Viragh M."/>
            <person name="Kuo A."/>
            <person name="Thoen E."/>
            <person name="Andreopoulos B."/>
            <person name="Lu D."/>
            <person name="Skrede I."/>
            <person name="Drula E."/>
            <person name="Henrissat B."/>
            <person name="Morin E."/>
            <person name="Kohler A."/>
            <person name="Barry K."/>
            <person name="LaButti K."/>
            <person name="Morin E."/>
            <person name="Salamov A."/>
            <person name="Lipzen A."/>
            <person name="Mereny Z."/>
            <person name="Hegedus B."/>
            <person name="Baldrian P."/>
            <person name="Stursova M."/>
            <person name="Weitz H."/>
            <person name="Taylor A."/>
            <person name="Grigoriev I.V."/>
            <person name="Nagy L.G."/>
            <person name="Martin F."/>
            <person name="Kauserud H."/>
        </authorList>
    </citation>
    <scope>NUCLEOTIDE SEQUENCE</scope>
    <source>
        <strain evidence="2">CBHHK067</strain>
    </source>
</reference>
<dbReference type="EMBL" id="JARKIE010000063">
    <property type="protein sequence ID" value="KAJ7690672.1"/>
    <property type="molecule type" value="Genomic_DNA"/>
</dbReference>
<proteinExistence type="predicted"/>
<sequence length="259" mass="27856">MSTNVMANFIALDELVQVIYQGMDKFVVLSDVTEDKWNIHLGLTGPEGRWWSGSWRAADVLAIVGKSSSDNLFESFAGKLADTIVQGELHVEDGERYKLTLGPTSKRPMHVTLKEMSPAEAASYAADVFVTIALQAQSRQSRLNPSAFPLERTSVPPPPAASSSSSKPTTGKAKAPADDGGDRKSAAATTGSSAKAQEEIKALKAELVKEQKKKRHASPERVAPKPAAVAPRPLKGASLANPNKKARKYQALEFESDEE</sequence>
<feature type="compositionally biased region" description="Low complexity" evidence="1">
    <location>
        <begin position="186"/>
        <end position="195"/>
    </location>
</feature>
<evidence type="ECO:0000256" key="1">
    <source>
        <dbReference type="SAM" id="MobiDB-lite"/>
    </source>
</evidence>
<feature type="compositionally biased region" description="Low complexity" evidence="1">
    <location>
        <begin position="224"/>
        <end position="233"/>
    </location>
</feature>
<comment type="caution">
    <text evidence="2">The sequence shown here is derived from an EMBL/GenBank/DDBJ whole genome shotgun (WGS) entry which is preliminary data.</text>
</comment>
<evidence type="ECO:0000313" key="3">
    <source>
        <dbReference type="Proteomes" id="UP001221757"/>
    </source>
</evidence>
<gene>
    <name evidence="2" type="ORF">B0H17DRAFT_1064416</name>
</gene>
<feature type="compositionally biased region" description="Basic and acidic residues" evidence="1">
    <location>
        <begin position="196"/>
        <end position="210"/>
    </location>
</feature>
<protein>
    <submittedName>
        <fullName evidence="2">Uncharacterized protein</fullName>
    </submittedName>
</protein>
<accession>A0AAD7DGE0</accession>
<evidence type="ECO:0000313" key="2">
    <source>
        <dbReference type="EMBL" id="KAJ7690672.1"/>
    </source>
</evidence>
<dbReference type="Proteomes" id="UP001221757">
    <property type="component" value="Unassembled WGS sequence"/>
</dbReference>
<dbReference type="AlphaFoldDB" id="A0AAD7DGE0"/>
<feature type="compositionally biased region" description="Basic and acidic residues" evidence="1">
    <location>
        <begin position="175"/>
        <end position="185"/>
    </location>
</feature>
<feature type="compositionally biased region" description="Low complexity" evidence="1">
    <location>
        <begin position="161"/>
        <end position="174"/>
    </location>
</feature>